<gene>
    <name evidence="2" type="ordered locus">HBHAL_1226</name>
    <name evidence="3" type="ordered locus">HBHAL_1667</name>
    <name evidence="4" type="ordered locus">HBHAL_2489</name>
    <name evidence="5" type="ordered locus">HBHAL_2493</name>
    <name evidence="6" type="ordered locus">HBHAL_2515</name>
</gene>
<organism evidence="3 7">
    <name type="scientific">Halobacillus halophilus (strain ATCC 35676 / DSM 2266 / JCM 20832 / KCTC 3685 / LMG 17431 / NBRC 102448 / NCIMB 2269)</name>
    <name type="common">Sporosarcina halophila</name>
    <dbReference type="NCBI Taxonomy" id="866895"/>
    <lineage>
        <taxon>Bacteria</taxon>
        <taxon>Bacillati</taxon>
        <taxon>Bacillota</taxon>
        <taxon>Bacilli</taxon>
        <taxon>Bacillales</taxon>
        <taxon>Bacillaceae</taxon>
        <taxon>Halobacillus</taxon>
    </lineage>
</organism>
<feature type="domain" description="Reverse transcriptase" evidence="1">
    <location>
        <begin position="89"/>
        <end position="342"/>
    </location>
</feature>
<dbReference type="HOGENOM" id="CLU_013584_14_3_9"/>
<evidence type="ECO:0000313" key="3">
    <source>
        <dbReference type="EMBL" id="CCG44034.1"/>
    </source>
</evidence>
<dbReference type="KEGG" id="hhd:HBHAL_2489"/>
<dbReference type="KEGG" id="hhd:HBHAL_1667"/>
<keyword evidence="3" id="KW-0548">Nucleotidyltransferase</keyword>
<dbReference type="InterPro" id="IPR000477">
    <property type="entry name" value="RT_dom"/>
</dbReference>
<dbReference type="SUPFAM" id="SSF56672">
    <property type="entry name" value="DNA/RNA polymerases"/>
    <property type="match status" value="1"/>
</dbReference>
<dbReference type="SMART" id="SM00507">
    <property type="entry name" value="HNHc"/>
    <property type="match status" value="1"/>
</dbReference>
<dbReference type="InterPro" id="IPR030931">
    <property type="entry name" value="Group_II_RT_mat"/>
</dbReference>
<dbReference type="PANTHER" id="PTHR34047">
    <property type="entry name" value="NUCLEAR INTRON MATURASE 1, MITOCHONDRIAL-RELATED"/>
    <property type="match status" value="1"/>
</dbReference>
<dbReference type="InterPro" id="IPR003615">
    <property type="entry name" value="HNH_nuc"/>
</dbReference>
<evidence type="ECO:0000259" key="1">
    <source>
        <dbReference type="PROSITE" id="PS50878"/>
    </source>
</evidence>
<dbReference type="PROSITE" id="PS50878">
    <property type="entry name" value="RT_POL"/>
    <property type="match status" value="1"/>
</dbReference>
<keyword evidence="3" id="KW-0808">Transferase</keyword>
<dbReference type="CDD" id="cd00085">
    <property type="entry name" value="HNHc"/>
    <property type="match status" value="1"/>
</dbReference>
<dbReference type="EMBL" id="HE717023">
    <property type="protein sequence ID" value="CCG44837.1"/>
    <property type="molecule type" value="Genomic_DNA"/>
</dbReference>
<dbReference type="PATRIC" id="fig|866895.3.peg.1499"/>
<dbReference type="PANTHER" id="PTHR34047:SF8">
    <property type="entry name" value="PROTEIN YKFC"/>
    <property type="match status" value="1"/>
</dbReference>
<dbReference type="KEGG" id="hhd:HBHAL_1226"/>
<dbReference type="Pfam" id="PF00078">
    <property type="entry name" value="RVT_1"/>
    <property type="match status" value="1"/>
</dbReference>
<dbReference type="NCBIfam" id="TIGR04416">
    <property type="entry name" value="group_II_RT_mat"/>
    <property type="match status" value="1"/>
</dbReference>
<name>I0JIR6_HALH3</name>
<dbReference type="InterPro" id="IPR043502">
    <property type="entry name" value="DNA/RNA_pol_sf"/>
</dbReference>
<evidence type="ECO:0000313" key="2">
    <source>
        <dbReference type="EMBL" id="CCG43603.1"/>
    </source>
</evidence>
<dbReference type="AlphaFoldDB" id="I0JIR6"/>
<protein>
    <submittedName>
        <fullName evidence="3">Group II intron reverse transcriptase/maturase</fullName>
    </submittedName>
</protein>
<accession>I0JIR6</accession>
<dbReference type="KEGG" id="hhd:HBHAL_2515"/>
<dbReference type="EMBL" id="HE717023">
    <property type="protein sequence ID" value="CCG44034.1"/>
    <property type="molecule type" value="Genomic_DNA"/>
</dbReference>
<dbReference type="EMBL" id="HE717023">
    <property type="protein sequence ID" value="CCG44833.1"/>
    <property type="molecule type" value="Genomic_DNA"/>
</dbReference>
<dbReference type="CDD" id="cd01651">
    <property type="entry name" value="RT_G2_intron"/>
    <property type="match status" value="1"/>
</dbReference>
<sequence>MGTSLQRRDATVSTLRNWDYYNMTETFTDLHEKASQGNTFSHLYETIISRENILLAFRMIKTNKGSRTPGTDGKTIDDMKELSENDLVNEVRSKLQNYHPKKVRREWIEKENGKWRPLGIPCILDRVIQQCFKQVLEPIVESQFFKHSYGFRPLRSAHHAMARIQFLINHSQLHYVVDVDIKSFFDNVNHRLLKKQLWNIGIQDRKVLACISKMITSEIDGEGVPDKGSPQGGILSPLLSNVVLNDLDQWVADQWEVFPLTKSYSSDDARRRARKQTNLKQGYLVRYADDFKILCRDGKTAQRWYHAVRLYLKERLKLDISPEKSQIVNLRKRESEFLGFTIRANKKGKKRVAHTGVVTSKSEKIKQEAKKLIRRMKASPSTENINRYNSFVLGLHQYFKRATHVSLVFSRLAYDLKPFLVNRLRPVGKLEHPFKPPPFYRKTFSLGTKTININDTYLFPIGNVKTFHAMSFSSKLSLYTKKGREQIHKSLRPDIQKEIGHLMKSSLPKRSIEYLDNRISRYSMKMGRCEITGKYLHAQDVHCHHYVPKNQGGSDQFQNLRILHKDIHRLIHMKDIEKIKVYLERLPQNRLILDKINQYRKVCGVEGIVASSLEE</sequence>
<dbReference type="EMBL" id="HE717023">
    <property type="protein sequence ID" value="CCG43603.1"/>
    <property type="molecule type" value="Genomic_DNA"/>
</dbReference>
<dbReference type="GO" id="GO:0003964">
    <property type="term" value="F:RNA-directed DNA polymerase activity"/>
    <property type="evidence" value="ECO:0007669"/>
    <property type="project" value="UniProtKB-KW"/>
</dbReference>
<dbReference type="eggNOG" id="COG3344">
    <property type="taxonomic scope" value="Bacteria"/>
</dbReference>
<dbReference type="Gene3D" id="1.10.30.50">
    <property type="match status" value="1"/>
</dbReference>
<evidence type="ECO:0000313" key="4">
    <source>
        <dbReference type="EMBL" id="CCG44833.1"/>
    </source>
</evidence>
<proteinExistence type="predicted"/>
<dbReference type="KEGG" id="hhd:HBHAL_2493"/>
<dbReference type="eggNOG" id="COG1403">
    <property type="taxonomic scope" value="Bacteria"/>
</dbReference>
<dbReference type="STRING" id="866895.HBHAL_1226"/>
<reference evidence="3 7" key="1">
    <citation type="journal article" date="2013" name="Environ. Microbiol.">
        <title>Chloride and organic osmolytes: a hybrid strategy to cope with elevated salinities by the moderately halophilic, chloride-dependent bacterium Halobacillus halophilus.</title>
        <authorList>
            <person name="Saum S.H."/>
            <person name="Pfeiffer F."/>
            <person name="Palm P."/>
            <person name="Rampp M."/>
            <person name="Schuster S.C."/>
            <person name="Muller V."/>
            <person name="Oesterhelt D."/>
        </authorList>
    </citation>
    <scope>NUCLEOTIDE SEQUENCE [LARGE SCALE GENOMIC DNA]</scope>
    <source>
        <strain evidence="7">ATCC 35676 / DSM 2266 / JCM 20832 / KCTC 3685 / LMG 17431 / NBRC 102448 / NCIMB 2269</strain>
        <strain evidence="3">Type strain: DSM 2266</strain>
    </source>
</reference>
<keyword evidence="3" id="KW-0695">RNA-directed DNA polymerase</keyword>
<evidence type="ECO:0000313" key="7">
    <source>
        <dbReference type="Proteomes" id="UP000007397"/>
    </source>
</evidence>
<dbReference type="Proteomes" id="UP000007397">
    <property type="component" value="Chromosome"/>
</dbReference>
<dbReference type="InterPro" id="IPR051083">
    <property type="entry name" value="GrpII_Intron_Splice-Mob/Def"/>
</dbReference>
<evidence type="ECO:0000313" key="6">
    <source>
        <dbReference type="EMBL" id="CCG44860.1"/>
    </source>
</evidence>
<evidence type="ECO:0000313" key="5">
    <source>
        <dbReference type="EMBL" id="CCG44837.1"/>
    </source>
</evidence>
<keyword evidence="7" id="KW-1185">Reference proteome</keyword>
<dbReference type="EMBL" id="HE717023">
    <property type="protein sequence ID" value="CCG44860.1"/>
    <property type="molecule type" value="Genomic_DNA"/>
</dbReference>